<protein>
    <submittedName>
        <fullName evidence="2">Uncharacterized protein</fullName>
    </submittedName>
</protein>
<gene>
    <name evidence="2" type="ORF">PIB30_000327</name>
</gene>
<evidence type="ECO:0000313" key="3">
    <source>
        <dbReference type="Proteomes" id="UP001341840"/>
    </source>
</evidence>
<keyword evidence="3" id="KW-1185">Reference proteome</keyword>
<sequence>MRLVKRMMVCTTTTTRDWQWVEDITAKYAEVVDIGEAGGAEERMIEDAKTWHFYNRVSCGASTSHAHEAGTSTQAEIPVTARNISTSDGYRPEFDDTQFNVDLNKLDSGPSQTFMALGSPPLAYMQGSSSEMSLPAPAHFPTPPASPAPTEHDDQPLAQGRGHKIPCRREKVQIGLQAREGSGSRARHIEEEADDVDRRLIRSLTSRVAIRDSPPIRVFHPNHNVDKESDGALTTIAMAKKKNQGLESPIIAKLLRSQSC</sequence>
<organism evidence="2 3">
    <name type="scientific">Stylosanthes scabra</name>
    <dbReference type="NCBI Taxonomy" id="79078"/>
    <lineage>
        <taxon>Eukaryota</taxon>
        <taxon>Viridiplantae</taxon>
        <taxon>Streptophyta</taxon>
        <taxon>Embryophyta</taxon>
        <taxon>Tracheophyta</taxon>
        <taxon>Spermatophyta</taxon>
        <taxon>Magnoliopsida</taxon>
        <taxon>eudicotyledons</taxon>
        <taxon>Gunneridae</taxon>
        <taxon>Pentapetalae</taxon>
        <taxon>rosids</taxon>
        <taxon>fabids</taxon>
        <taxon>Fabales</taxon>
        <taxon>Fabaceae</taxon>
        <taxon>Papilionoideae</taxon>
        <taxon>50 kb inversion clade</taxon>
        <taxon>dalbergioids sensu lato</taxon>
        <taxon>Dalbergieae</taxon>
        <taxon>Pterocarpus clade</taxon>
        <taxon>Stylosanthes</taxon>
    </lineage>
</organism>
<evidence type="ECO:0000313" key="2">
    <source>
        <dbReference type="EMBL" id="MED6142767.1"/>
    </source>
</evidence>
<name>A0ABU6T294_9FABA</name>
<dbReference type="Proteomes" id="UP001341840">
    <property type="component" value="Unassembled WGS sequence"/>
</dbReference>
<dbReference type="EMBL" id="JASCZI010090622">
    <property type="protein sequence ID" value="MED6142767.1"/>
    <property type="molecule type" value="Genomic_DNA"/>
</dbReference>
<accession>A0ABU6T294</accession>
<reference evidence="2 3" key="1">
    <citation type="journal article" date="2023" name="Plants (Basel)">
        <title>Bridging the Gap: Combining Genomics and Transcriptomics Approaches to Understand Stylosanthes scabra, an Orphan Legume from the Brazilian Caatinga.</title>
        <authorList>
            <person name="Ferreira-Neto J.R.C."/>
            <person name="da Silva M.D."/>
            <person name="Binneck E."/>
            <person name="de Melo N.F."/>
            <person name="da Silva R.H."/>
            <person name="de Melo A.L.T.M."/>
            <person name="Pandolfi V."/>
            <person name="Bustamante F.O."/>
            <person name="Brasileiro-Vidal A.C."/>
            <person name="Benko-Iseppon A.M."/>
        </authorList>
    </citation>
    <scope>NUCLEOTIDE SEQUENCE [LARGE SCALE GENOMIC DNA]</scope>
    <source>
        <tissue evidence="2">Leaves</tissue>
    </source>
</reference>
<feature type="compositionally biased region" description="Pro residues" evidence="1">
    <location>
        <begin position="138"/>
        <end position="147"/>
    </location>
</feature>
<feature type="region of interest" description="Disordered" evidence="1">
    <location>
        <begin position="127"/>
        <end position="161"/>
    </location>
</feature>
<proteinExistence type="predicted"/>
<evidence type="ECO:0000256" key="1">
    <source>
        <dbReference type="SAM" id="MobiDB-lite"/>
    </source>
</evidence>
<comment type="caution">
    <text evidence="2">The sequence shown here is derived from an EMBL/GenBank/DDBJ whole genome shotgun (WGS) entry which is preliminary data.</text>
</comment>